<comment type="subcellular location">
    <subcellularLocation>
        <location evidence="1">Membrane</location>
        <topology evidence="1">Multi-pass membrane protein</topology>
    </subcellularLocation>
</comment>
<name>A0A0T5Z4U7_9GAMM</name>
<keyword evidence="11" id="KW-1185">Reference proteome</keyword>
<comment type="caution">
    <text evidence="9">The sequence shown here is derived from an EMBL/GenBank/DDBJ whole genome shotgun (WGS) entry which is preliminary data.</text>
</comment>
<feature type="transmembrane region" description="Helical" evidence="5">
    <location>
        <begin position="218"/>
        <end position="238"/>
    </location>
</feature>
<dbReference type="EMBL" id="LDXT01000075">
    <property type="protein sequence ID" value="KRT55679.1"/>
    <property type="molecule type" value="Genomic_DNA"/>
</dbReference>
<evidence type="ECO:0000313" key="11">
    <source>
        <dbReference type="Proteomes" id="UP000051634"/>
    </source>
</evidence>
<feature type="domain" description="Glycosyltransferase 2-like" evidence="6">
    <location>
        <begin position="409"/>
        <end position="510"/>
    </location>
</feature>
<dbReference type="PANTHER" id="PTHR37422:SF13">
    <property type="entry name" value="LIPOPOLYSACCHARIDE BIOSYNTHESIS PROTEIN PA4999-RELATED"/>
    <property type="match status" value="1"/>
</dbReference>
<dbReference type="InterPro" id="IPR007016">
    <property type="entry name" value="O-antigen_ligase-rel_domated"/>
</dbReference>
<dbReference type="Gene3D" id="3.90.550.10">
    <property type="entry name" value="Spore Coat Polysaccharide Biosynthesis Protein SpsA, Chain A"/>
    <property type="match status" value="1"/>
</dbReference>
<feature type="domain" description="O-antigen ligase-related" evidence="7">
    <location>
        <begin position="186"/>
        <end position="333"/>
    </location>
</feature>
<gene>
    <name evidence="8" type="ORF">Ga0074115_12240</name>
    <name evidence="9" type="ORF">Ga0076813_11684</name>
</gene>
<keyword evidence="2 5" id="KW-0812">Transmembrane</keyword>
<evidence type="ECO:0000259" key="6">
    <source>
        <dbReference type="Pfam" id="PF00535"/>
    </source>
</evidence>
<accession>A0A0T5Z4U7</accession>
<evidence type="ECO:0000259" key="7">
    <source>
        <dbReference type="Pfam" id="PF04932"/>
    </source>
</evidence>
<feature type="transmembrane region" description="Helical" evidence="5">
    <location>
        <begin position="180"/>
        <end position="198"/>
    </location>
</feature>
<proteinExistence type="predicted"/>
<evidence type="ECO:0000256" key="1">
    <source>
        <dbReference type="ARBA" id="ARBA00004141"/>
    </source>
</evidence>
<dbReference type="Pfam" id="PF00535">
    <property type="entry name" value="Glycos_transf_2"/>
    <property type="match status" value="1"/>
</dbReference>
<organism evidence="9 10">
    <name type="scientific">endosymbiont of Ridgeia piscesae</name>
    <dbReference type="NCBI Taxonomy" id="54398"/>
    <lineage>
        <taxon>Bacteria</taxon>
        <taxon>Pseudomonadati</taxon>
        <taxon>Pseudomonadota</taxon>
        <taxon>Gammaproteobacteria</taxon>
        <taxon>sulfur-oxidizing symbionts</taxon>
    </lineage>
</organism>
<dbReference type="EMBL" id="LMXI01000526">
    <property type="protein sequence ID" value="KRT57518.1"/>
    <property type="molecule type" value="Genomic_DNA"/>
</dbReference>
<evidence type="ECO:0000313" key="9">
    <source>
        <dbReference type="EMBL" id="KRT57518.1"/>
    </source>
</evidence>
<feature type="transmembrane region" description="Helical" evidence="5">
    <location>
        <begin position="116"/>
        <end position="135"/>
    </location>
</feature>
<keyword evidence="3 5" id="KW-1133">Transmembrane helix</keyword>
<evidence type="ECO:0000256" key="5">
    <source>
        <dbReference type="SAM" id="Phobius"/>
    </source>
</evidence>
<feature type="transmembrane region" description="Helical" evidence="5">
    <location>
        <begin position="91"/>
        <end position="109"/>
    </location>
</feature>
<dbReference type="AlphaFoldDB" id="A0A0T5Z4U7"/>
<dbReference type="Proteomes" id="UP000051276">
    <property type="component" value="Unassembled WGS sequence"/>
</dbReference>
<dbReference type="InterPro" id="IPR051533">
    <property type="entry name" value="WaaL-like"/>
</dbReference>
<dbReference type="Proteomes" id="UP000051634">
    <property type="component" value="Unassembled WGS sequence"/>
</dbReference>
<feature type="transmembrane region" description="Helical" evidence="5">
    <location>
        <begin position="355"/>
        <end position="372"/>
    </location>
</feature>
<reference evidence="10 11" key="1">
    <citation type="submission" date="2015-11" db="EMBL/GenBank/DDBJ databases">
        <title>The genome of Candidatus Endoriftia persephone in Ridgeia piscesae and population structure of the North Eastern Pacific vestimentiferan symbionts.</title>
        <authorList>
            <person name="Perez M."/>
            <person name="Juniper K.S."/>
        </authorList>
    </citation>
    <scope>NUCLEOTIDE SEQUENCE [LARGE SCALE GENOMIC DNA]</scope>
    <source>
        <strain evidence="9">Ind10</strain>
        <strain evidence="8">Ind11</strain>
    </source>
</reference>
<dbReference type="GO" id="GO:0016020">
    <property type="term" value="C:membrane"/>
    <property type="evidence" value="ECO:0007669"/>
    <property type="project" value="UniProtKB-SubCell"/>
</dbReference>
<dbReference type="RefSeq" id="WP_082626930.1">
    <property type="nucleotide sequence ID" value="NZ_KQ556998.1"/>
</dbReference>
<dbReference type="InterPro" id="IPR001173">
    <property type="entry name" value="Glyco_trans_2-like"/>
</dbReference>
<evidence type="ECO:0000256" key="4">
    <source>
        <dbReference type="ARBA" id="ARBA00023136"/>
    </source>
</evidence>
<evidence type="ECO:0000313" key="8">
    <source>
        <dbReference type="EMBL" id="KRT55679.1"/>
    </source>
</evidence>
<feature type="transmembrane region" description="Helical" evidence="5">
    <location>
        <begin position="155"/>
        <end position="173"/>
    </location>
</feature>
<dbReference type="PATRIC" id="fig|54398.3.peg.2373"/>
<feature type="transmembrane region" description="Helical" evidence="5">
    <location>
        <begin position="62"/>
        <end position="79"/>
    </location>
</feature>
<dbReference type="InterPro" id="IPR029044">
    <property type="entry name" value="Nucleotide-diphossugar_trans"/>
</dbReference>
<keyword evidence="9" id="KW-0808">Transferase</keyword>
<protein>
    <submittedName>
        <fullName evidence="9">Glycosyltransferase involved in cell wall bisynthesis</fullName>
    </submittedName>
</protein>
<dbReference type="SUPFAM" id="SSF53448">
    <property type="entry name" value="Nucleotide-diphospho-sugar transferases"/>
    <property type="match status" value="1"/>
</dbReference>
<evidence type="ECO:0000256" key="2">
    <source>
        <dbReference type="ARBA" id="ARBA00022692"/>
    </source>
</evidence>
<dbReference type="PANTHER" id="PTHR37422">
    <property type="entry name" value="TEICHURONIC ACID BIOSYNTHESIS PROTEIN TUAE"/>
    <property type="match status" value="1"/>
</dbReference>
<feature type="transmembrane region" description="Helical" evidence="5">
    <location>
        <begin position="20"/>
        <end position="46"/>
    </location>
</feature>
<dbReference type="GO" id="GO:0016740">
    <property type="term" value="F:transferase activity"/>
    <property type="evidence" value="ECO:0007669"/>
    <property type="project" value="UniProtKB-KW"/>
</dbReference>
<keyword evidence="4 5" id="KW-0472">Membrane</keyword>
<evidence type="ECO:0000313" key="10">
    <source>
        <dbReference type="Proteomes" id="UP000051276"/>
    </source>
</evidence>
<dbReference type="Pfam" id="PF04932">
    <property type="entry name" value="Wzy_C"/>
    <property type="match status" value="1"/>
</dbReference>
<sequence>MSARPQWQQQSDELARGMVVAAAFAIPLPTAWVGITMGLFLLFWIAGGDFANKWQRVRQNPVALMALGLFALLGLGVSYSSVGLGEALEGWGAYHKLIYIALLVSVLNEPKWQQRALMAFVLAMLLVLLLSYAQLLGFWPEGKPEQEFAPFKGRIAHNFFMAFTAYLVFDLFMRQPARRLLWGGILLLMLYNILVMVPGRTGQLVLFVMVVLATWHHWRWRGLLVGALLTLALGAAAMQFSDGFRPRMQALLDNASSYFEGGAAESSTGLRLSYYENSIELILKHPLIGTGTGSFIHEYQQHANAKGVPLTDNPHNEYLNLGVQLGLLGMGALLLFFLLQWRFAGLMRPEQRRPAQALVLAMALGCLFNSFLMDHGEGKFYVILAGILFARTREATAQALCEGTPASLSVIIITRNEAARIRACLESVSWADEILVLDSGSSDETLAICREYTDKVFVNRDWQGFGVQKNRVLDKASGDWVLSIDADEQVPEALQAEIHQLLVLADETPAVYKIPRLSSYCGRQMRHGGWWPDYVARLFRRGKARFSDDLVHERLLFVPPAGRLENPLTHQSFDNLEQVLEKVNRYSSASAERMLQQGKRGGVGKALLRGLWSFLRGYILRAGFLDGREGLMLAISNAEGVYYKYLKLYYLGRRR</sequence>
<dbReference type="STRING" id="54398.Ga0074115_12240"/>
<feature type="transmembrane region" description="Helical" evidence="5">
    <location>
        <begin position="325"/>
        <end position="343"/>
    </location>
</feature>
<dbReference type="CDD" id="cd02511">
    <property type="entry name" value="Beta4Glucosyltransferase"/>
    <property type="match status" value="1"/>
</dbReference>
<evidence type="ECO:0000256" key="3">
    <source>
        <dbReference type="ARBA" id="ARBA00022989"/>
    </source>
</evidence>
<dbReference type="OrthoDB" id="9815923at2"/>